<feature type="transmembrane region" description="Helical" evidence="4">
    <location>
        <begin position="428"/>
        <end position="448"/>
    </location>
</feature>
<dbReference type="EMBL" id="KV407456">
    <property type="protein sequence ID" value="KZF24072.1"/>
    <property type="molecule type" value="Genomic_DNA"/>
</dbReference>
<proteinExistence type="inferred from homology"/>
<keyword evidence="4" id="KW-0812">Transmembrane</keyword>
<keyword evidence="6" id="KW-1185">Reference proteome</keyword>
<evidence type="ECO:0000256" key="1">
    <source>
        <dbReference type="ARBA" id="ARBA00004141"/>
    </source>
</evidence>
<dbReference type="Gene3D" id="1.20.1250.20">
    <property type="entry name" value="MFS general substrate transporter like domains"/>
    <property type="match status" value="2"/>
</dbReference>
<dbReference type="GO" id="GO:0016020">
    <property type="term" value="C:membrane"/>
    <property type="evidence" value="ECO:0007669"/>
    <property type="project" value="UniProtKB-SubCell"/>
</dbReference>
<dbReference type="PANTHER" id="PTHR11360">
    <property type="entry name" value="MONOCARBOXYLATE TRANSPORTER"/>
    <property type="match status" value="1"/>
</dbReference>
<evidence type="ECO:0000256" key="2">
    <source>
        <dbReference type="ARBA" id="ARBA00006727"/>
    </source>
</evidence>
<dbReference type="Pfam" id="PF07690">
    <property type="entry name" value="MFS_1"/>
    <property type="match status" value="1"/>
</dbReference>
<dbReference type="GeneID" id="28897181"/>
<dbReference type="AlphaFoldDB" id="A0A165HXQ4"/>
<evidence type="ECO:0000313" key="5">
    <source>
        <dbReference type="EMBL" id="KZF24072.1"/>
    </source>
</evidence>
<dbReference type="OrthoDB" id="2213137at2759"/>
<feature type="transmembrane region" description="Helical" evidence="4">
    <location>
        <begin position="185"/>
        <end position="205"/>
    </location>
</feature>
<keyword evidence="4" id="KW-1133">Transmembrane helix</keyword>
<gene>
    <name evidence="5" type="ORF">L228DRAFT_244944</name>
</gene>
<evidence type="ECO:0000256" key="4">
    <source>
        <dbReference type="SAM" id="Phobius"/>
    </source>
</evidence>
<organism evidence="5 6">
    <name type="scientific">Xylona heveae (strain CBS 132557 / TC161)</name>
    <dbReference type="NCBI Taxonomy" id="1328760"/>
    <lineage>
        <taxon>Eukaryota</taxon>
        <taxon>Fungi</taxon>
        <taxon>Dikarya</taxon>
        <taxon>Ascomycota</taxon>
        <taxon>Pezizomycotina</taxon>
        <taxon>Xylonomycetes</taxon>
        <taxon>Xylonales</taxon>
        <taxon>Xylonaceae</taxon>
        <taxon>Xylona</taxon>
    </lineage>
</organism>
<feature type="transmembrane region" description="Helical" evidence="4">
    <location>
        <begin position="96"/>
        <end position="118"/>
    </location>
</feature>
<feature type="transmembrane region" description="Helical" evidence="4">
    <location>
        <begin position="326"/>
        <end position="344"/>
    </location>
</feature>
<dbReference type="PANTHER" id="PTHR11360:SF287">
    <property type="entry name" value="MFS MONOCARBOXYLATE TRANSPORTER"/>
    <property type="match status" value="1"/>
</dbReference>
<dbReference type="InterPro" id="IPR011701">
    <property type="entry name" value="MFS"/>
</dbReference>
<sequence>MTSINESFELNRSPSTRTNDNVIDRASFEMDSPDQQSNTEIEQPALPEADGGKSAWLMLVGCSIIQLPIWGFSITFGVFQEYYATHDDFRGNKSSIAVIGTTATGLLYLLSPFTFTLLSRYPWLRRHCGPLGLFVTTASFLLSSFATELWQLIATQGVMNAVGSAMLFTTPTLYLDEWFVRRKGLAYGVMGSAKSAVGFALPLAVNASLNRFGLQKTLWAWCVGLVAVTSPLLFVIKPRLPLSPNSAPRSLNLNFMRMSSFWALQIGNLLQSLGYFLPSTYLSSYSNAIGLSTTIGTVEIAVLNGTSVFGSSLIGLLCDSFQVTNVILISTAGSAIAVFLFWGLSSQVSLLTIFAITFGFFAGGFSSTWSGAVGALKQEEPALDTGFVYGLFTGTRGIGNVISGPLSVAMLNSQAVTRGPNRGYNTQYGPIILFSGVTALLGSWSWIWHNAKLLHARLA</sequence>
<dbReference type="GO" id="GO:0022857">
    <property type="term" value="F:transmembrane transporter activity"/>
    <property type="evidence" value="ECO:0007669"/>
    <property type="project" value="InterPro"/>
</dbReference>
<evidence type="ECO:0000313" key="6">
    <source>
        <dbReference type="Proteomes" id="UP000076632"/>
    </source>
</evidence>
<feature type="transmembrane region" description="Helical" evidence="4">
    <location>
        <begin position="257"/>
        <end position="277"/>
    </location>
</feature>
<feature type="transmembrane region" description="Helical" evidence="4">
    <location>
        <begin position="387"/>
        <end position="408"/>
    </location>
</feature>
<dbReference type="InterPro" id="IPR036259">
    <property type="entry name" value="MFS_trans_sf"/>
</dbReference>
<name>A0A165HXQ4_XYLHT</name>
<dbReference type="Proteomes" id="UP000076632">
    <property type="component" value="Unassembled WGS sequence"/>
</dbReference>
<accession>A0A165HXQ4</accession>
<keyword evidence="4" id="KW-0472">Membrane</keyword>
<feature type="transmembrane region" description="Helical" evidence="4">
    <location>
        <begin position="289"/>
        <end position="314"/>
    </location>
</feature>
<dbReference type="InParanoid" id="A0A165HXQ4"/>
<feature type="transmembrane region" description="Helical" evidence="4">
    <location>
        <begin position="130"/>
        <end position="147"/>
    </location>
</feature>
<feature type="transmembrane region" description="Helical" evidence="4">
    <location>
        <begin position="55"/>
        <end position="76"/>
    </location>
</feature>
<feature type="region of interest" description="Disordered" evidence="3">
    <location>
        <begin position="1"/>
        <end position="22"/>
    </location>
</feature>
<comment type="similarity">
    <text evidence="2">Belongs to the major facilitator superfamily. Monocarboxylate porter (TC 2.A.1.13) family.</text>
</comment>
<feature type="compositionally biased region" description="Polar residues" evidence="3">
    <location>
        <begin position="1"/>
        <end position="21"/>
    </location>
</feature>
<dbReference type="SUPFAM" id="SSF103473">
    <property type="entry name" value="MFS general substrate transporter"/>
    <property type="match status" value="1"/>
</dbReference>
<reference evidence="5 6" key="1">
    <citation type="journal article" date="2016" name="Fungal Biol.">
        <title>The genome of Xylona heveae provides a window into fungal endophytism.</title>
        <authorList>
            <person name="Gazis R."/>
            <person name="Kuo A."/>
            <person name="Riley R."/>
            <person name="LaButti K."/>
            <person name="Lipzen A."/>
            <person name="Lin J."/>
            <person name="Amirebrahimi M."/>
            <person name="Hesse C.N."/>
            <person name="Spatafora J.W."/>
            <person name="Henrissat B."/>
            <person name="Hainaut M."/>
            <person name="Grigoriev I.V."/>
            <person name="Hibbett D.S."/>
        </authorList>
    </citation>
    <scope>NUCLEOTIDE SEQUENCE [LARGE SCALE GENOMIC DNA]</scope>
    <source>
        <strain evidence="5 6">TC161</strain>
    </source>
</reference>
<evidence type="ECO:0000256" key="3">
    <source>
        <dbReference type="SAM" id="MobiDB-lite"/>
    </source>
</evidence>
<feature type="transmembrane region" description="Helical" evidence="4">
    <location>
        <begin position="350"/>
        <end position="375"/>
    </location>
</feature>
<dbReference type="InterPro" id="IPR050327">
    <property type="entry name" value="Proton-linked_MCT"/>
</dbReference>
<comment type="subcellular location">
    <subcellularLocation>
        <location evidence="1">Membrane</location>
        <topology evidence="1">Multi-pass membrane protein</topology>
    </subcellularLocation>
</comment>
<dbReference type="RefSeq" id="XP_018189627.1">
    <property type="nucleotide sequence ID" value="XM_018332044.1"/>
</dbReference>
<feature type="transmembrane region" description="Helical" evidence="4">
    <location>
        <begin position="217"/>
        <end position="236"/>
    </location>
</feature>
<dbReference type="OMA" id="VWQLIAT"/>
<protein>
    <submittedName>
        <fullName evidence="5">Putative MFS monocarboxylate transporter</fullName>
    </submittedName>
</protein>